<dbReference type="NCBIfam" id="TIGR01554">
    <property type="entry name" value="major_cap_HK97"/>
    <property type="match status" value="1"/>
</dbReference>
<organism evidence="3 4">
    <name type="scientific">Brevibacterium samyangense</name>
    <dbReference type="NCBI Taxonomy" id="366888"/>
    <lineage>
        <taxon>Bacteria</taxon>
        <taxon>Bacillati</taxon>
        <taxon>Actinomycetota</taxon>
        <taxon>Actinomycetes</taxon>
        <taxon>Micrococcales</taxon>
        <taxon>Brevibacteriaceae</taxon>
        <taxon>Brevibacterium</taxon>
    </lineage>
</organism>
<dbReference type="InterPro" id="IPR054612">
    <property type="entry name" value="Phage_capsid-like_C"/>
</dbReference>
<protein>
    <recommendedName>
        <fullName evidence="2">Phage capsid-like C-terminal domain-containing protein</fullName>
    </recommendedName>
</protein>
<comment type="caution">
    <text evidence="3">The sequence shown here is derived from an EMBL/GenBank/DDBJ whole genome shotgun (WGS) entry which is preliminary data.</text>
</comment>
<evidence type="ECO:0000259" key="2">
    <source>
        <dbReference type="Pfam" id="PF05065"/>
    </source>
</evidence>
<sequence>MAINTPNAAAAWRPDEYAFAPADAVPEALINQLSTVAGTVEGDAPVVRVAYVDDASATSVPEGAVIEESDPTLAELLIPTRKIALLTQLSNEMFSQDRTPDMISTSVARAIVRKSNEDFLTAPAPTAGESGPTGILNTAGITTGTAVTDNLDPITDLLAALEELDGIPTAIVLGPDSWAYLSKIKAGTGSAQPLLGSGVEAGERRLFGLPVVVTNAMTPNTGLIVDTTAVLSSVGQVKVASSDHAAFTSDSVVLRSTWRTGWGVVHPERLGTFTVGTAA</sequence>
<keyword evidence="4" id="KW-1185">Reference proteome</keyword>
<dbReference type="RefSeq" id="WP_344310905.1">
    <property type="nucleotide sequence ID" value="NZ_BAAANO010000037.1"/>
</dbReference>
<proteinExistence type="predicted"/>
<dbReference type="InterPro" id="IPR024455">
    <property type="entry name" value="Phage_capsid"/>
</dbReference>
<dbReference type="Gene3D" id="3.30.2320.10">
    <property type="entry name" value="hypothetical protein PF0899 domain"/>
    <property type="match status" value="1"/>
</dbReference>
<evidence type="ECO:0000313" key="4">
    <source>
        <dbReference type="Proteomes" id="UP001500755"/>
    </source>
</evidence>
<name>A0ABP5F6F0_9MICO</name>
<dbReference type="SUPFAM" id="SSF56563">
    <property type="entry name" value="Major capsid protein gp5"/>
    <property type="match status" value="1"/>
</dbReference>
<reference evidence="4" key="1">
    <citation type="journal article" date="2019" name="Int. J. Syst. Evol. Microbiol.">
        <title>The Global Catalogue of Microorganisms (GCM) 10K type strain sequencing project: providing services to taxonomists for standard genome sequencing and annotation.</title>
        <authorList>
            <consortium name="The Broad Institute Genomics Platform"/>
            <consortium name="The Broad Institute Genome Sequencing Center for Infectious Disease"/>
            <person name="Wu L."/>
            <person name="Ma J."/>
        </authorList>
    </citation>
    <scope>NUCLEOTIDE SEQUENCE [LARGE SCALE GENOMIC DNA]</scope>
    <source>
        <strain evidence="4">JCM 14546</strain>
    </source>
</reference>
<dbReference type="Proteomes" id="UP001500755">
    <property type="component" value="Unassembled WGS sequence"/>
</dbReference>
<comment type="subcellular location">
    <subcellularLocation>
        <location evidence="1">Virion</location>
    </subcellularLocation>
</comment>
<accession>A0ABP5F6F0</accession>
<evidence type="ECO:0000313" key="3">
    <source>
        <dbReference type="EMBL" id="GAA2015462.1"/>
    </source>
</evidence>
<gene>
    <name evidence="3" type="ORF">GCM10009755_29050</name>
</gene>
<evidence type="ECO:0000256" key="1">
    <source>
        <dbReference type="ARBA" id="ARBA00004328"/>
    </source>
</evidence>
<dbReference type="EMBL" id="BAAANO010000037">
    <property type="protein sequence ID" value="GAA2015462.1"/>
    <property type="molecule type" value="Genomic_DNA"/>
</dbReference>
<dbReference type="Pfam" id="PF05065">
    <property type="entry name" value="Phage_capsid"/>
    <property type="match status" value="1"/>
</dbReference>
<dbReference type="Gene3D" id="3.30.2400.10">
    <property type="entry name" value="Major capsid protein gp5"/>
    <property type="match status" value="1"/>
</dbReference>
<feature type="domain" description="Phage capsid-like C-terminal" evidence="2">
    <location>
        <begin position="30"/>
        <end position="270"/>
    </location>
</feature>